<proteinExistence type="predicted"/>
<evidence type="ECO:0000313" key="2">
    <source>
        <dbReference type="EMBL" id="ARO45409.1"/>
    </source>
</evidence>
<name>A0A2P0QIH7_PSESF</name>
<protein>
    <submittedName>
        <fullName evidence="2">Uncharacterized protein</fullName>
    </submittedName>
</protein>
<reference evidence="2" key="1">
    <citation type="submission" date="2016-03" db="EMBL/GenBank/DDBJ databases">
        <title>The evolution of Pseudomonas syringae pv. actinidiae in New Zealand.</title>
        <authorList>
            <person name="Taiaroa G."/>
            <person name="Poulter R.T.M."/>
            <person name="Lamont I."/>
            <person name="Stockwell P."/>
            <person name="Butler M.I."/>
        </authorList>
    </citation>
    <scope>NUCLEOTIDE SEQUENCE</scope>
    <source>
        <strain evidence="2">RT849</strain>
    </source>
</reference>
<dbReference type="EMBL" id="KX009065">
    <property type="protein sequence ID" value="ARO45409.1"/>
    <property type="molecule type" value="Genomic_DNA"/>
</dbReference>
<evidence type="ECO:0000256" key="1">
    <source>
        <dbReference type="SAM" id="SignalP"/>
    </source>
</evidence>
<feature type="chain" id="PRO_5015120340" evidence="1">
    <location>
        <begin position="25"/>
        <end position="131"/>
    </location>
</feature>
<feature type="signal peptide" evidence="1">
    <location>
        <begin position="1"/>
        <end position="24"/>
    </location>
</feature>
<dbReference type="AlphaFoldDB" id="A0A2P0QIH7"/>
<keyword evidence="1" id="KW-0732">Signal</keyword>
<organism evidence="2">
    <name type="scientific">Pseudomonas syringae pv. actinidiae</name>
    <dbReference type="NCBI Taxonomy" id="103796"/>
    <lineage>
        <taxon>Bacteria</taxon>
        <taxon>Pseudomonadati</taxon>
        <taxon>Pseudomonadota</taxon>
        <taxon>Gammaproteobacteria</taxon>
        <taxon>Pseudomonadales</taxon>
        <taxon>Pseudomonadaceae</taxon>
        <taxon>Pseudomonas</taxon>
        <taxon>Pseudomonas syringae</taxon>
    </lineage>
</organism>
<sequence>MKVPSINSLLAATLLASVSLVAQADQTPTLWKVQVTAKTPAGPQEFVLTVPDGDCVSSDVKDPSGTKAALKVCMGNTPSPHTLYGWLITDPQEAAKPGSGKFEKAESFSVGTAGRSVETVSSLYSVSFSKL</sequence>
<dbReference type="RefSeq" id="WP_058432277.1">
    <property type="nucleotide sequence ID" value="NZ_CP017009.1"/>
</dbReference>
<accession>A0A2P0QIH7</accession>